<dbReference type="CDD" id="cd03671">
    <property type="entry name" value="NUDIX_Ap4A_hydrolase_plant_like"/>
    <property type="match status" value="1"/>
</dbReference>
<proteinExistence type="inferred from homology"/>
<comment type="cofactor">
    <cofactor evidence="1">
        <name>Mn(2+)</name>
        <dbReference type="ChEBI" id="CHEBI:29035"/>
    </cofactor>
</comment>
<dbReference type="NCBIfam" id="NF001938">
    <property type="entry name" value="PRK00714.1-5"/>
    <property type="match status" value="1"/>
</dbReference>
<dbReference type="Pfam" id="PF00293">
    <property type="entry name" value="NUDIX"/>
    <property type="match status" value="1"/>
</dbReference>
<feature type="short sequence motif" description="Nudix box" evidence="4">
    <location>
        <begin position="41"/>
        <end position="62"/>
    </location>
</feature>
<dbReference type="GO" id="GO:0006753">
    <property type="term" value="P:nucleoside phosphate metabolic process"/>
    <property type="evidence" value="ECO:0007669"/>
    <property type="project" value="TreeGrafter"/>
</dbReference>
<evidence type="ECO:0000256" key="2">
    <source>
        <dbReference type="ARBA" id="ARBA00001946"/>
    </source>
</evidence>
<dbReference type="PROSITE" id="PS51462">
    <property type="entry name" value="NUDIX"/>
    <property type="match status" value="1"/>
</dbReference>
<accession>A0A4D7C2Z2</accession>
<dbReference type="InterPro" id="IPR022927">
    <property type="entry name" value="RppH"/>
</dbReference>
<dbReference type="GO" id="GO:0008893">
    <property type="term" value="F:guanosine-3',5'-bis(diphosphate) 3'-diphosphatase activity"/>
    <property type="evidence" value="ECO:0007669"/>
    <property type="project" value="TreeGrafter"/>
</dbReference>
<sequence>MATSSLPYRPCAGIMLLNGAGHAFVGQRIDTVAEAWQMPQGGIDPGEDPLAAAFRELEEEIGTRNAGLIAELPEWLHYDLPEHLVGRMWGGRYRGQAQKWFAMRFLGTDDEIDLATAHPEFRTWRWLPLADLPALAVPFKREVYAELVRRFAHLAD</sequence>
<reference evidence="7" key="1">
    <citation type="submission" date="2019-04" db="EMBL/GenBank/DDBJ databases">
        <title>Complete genome sequence of Sphingomonas sp. W1-2-3.</title>
        <authorList>
            <person name="Im W.T."/>
        </authorList>
    </citation>
    <scope>NUCLEOTIDE SEQUENCE [LARGE SCALE GENOMIC DNA]</scope>
    <source>
        <strain evidence="7">W1-2-3</strain>
    </source>
</reference>
<dbReference type="KEGG" id="hgn:E6W36_07420"/>
<keyword evidence="3 4" id="KW-0378">Hydrolase</keyword>
<dbReference type="PROSITE" id="PS00893">
    <property type="entry name" value="NUDIX_BOX"/>
    <property type="match status" value="1"/>
</dbReference>
<dbReference type="InterPro" id="IPR015797">
    <property type="entry name" value="NUDIX_hydrolase-like_dom_sf"/>
</dbReference>
<keyword evidence="7" id="KW-1185">Reference proteome</keyword>
<dbReference type="SUPFAM" id="SSF55811">
    <property type="entry name" value="Nudix"/>
    <property type="match status" value="1"/>
</dbReference>
<comment type="function">
    <text evidence="4">Accelerates the degradation of transcripts by removing pyrophosphate from the 5'-end of triphosphorylated RNA, leading to a more labile monophosphorylated state that can stimulate subsequent ribonuclease cleavage.</text>
</comment>
<evidence type="ECO:0000313" key="6">
    <source>
        <dbReference type="EMBL" id="QCI79441.1"/>
    </source>
</evidence>
<evidence type="ECO:0000313" key="7">
    <source>
        <dbReference type="Proteomes" id="UP000298714"/>
    </source>
</evidence>
<gene>
    <name evidence="4" type="primary">rppH</name>
    <name evidence="4" type="synonym">nudH</name>
    <name evidence="6" type="ORF">E6W36_07420</name>
</gene>
<dbReference type="InterPro" id="IPR000086">
    <property type="entry name" value="NUDIX_hydrolase_dom"/>
</dbReference>
<dbReference type="InterPro" id="IPR020084">
    <property type="entry name" value="NUDIX_hydrolase_CS"/>
</dbReference>
<dbReference type="PANTHER" id="PTHR11839:SF22">
    <property type="entry name" value="NUDIX HYDROLASE 26, CHLOROPLASTIC"/>
    <property type="match status" value="1"/>
</dbReference>
<protein>
    <recommendedName>
        <fullName evidence="4">RNA pyrophosphohydrolase</fullName>
        <ecNumber evidence="4">3.6.1.-</ecNumber>
    </recommendedName>
    <alternativeName>
        <fullName evidence="4">(Di)nucleoside polyphosphate hydrolase</fullName>
    </alternativeName>
</protein>
<dbReference type="GO" id="GO:0034432">
    <property type="term" value="F:bis(5'-adenosyl)-pentaphosphatase activity"/>
    <property type="evidence" value="ECO:0007669"/>
    <property type="project" value="TreeGrafter"/>
</dbReference>
<dbReference type="PANTHER" id="PTHR11839">
    <property type="entry name" value="UDP/ADP-SUGAR PYROPHOSPHATASE"/>
    <property type="match status" value="1"/>
</dbReference>
<name>A0A4D7C2Z2_9SPHN</name>
<comment type="cofactor">
    <cofactor evidence="2">
        <name>Mg(2+)</name>
        <dbReference type="ChEBI" id="CHEBI:18420"/>
    </cofactor>
</comment>
<dbReference type="Proteomes" id="UP000298714">
    <property type="component" value="Chromosome"/>
</dbReference>
<comment type="cofactor">
    <cofactor evidence="4">
        <name>a divalent metal cation</name>
        <dbReference type="ChEBI" id="CHEBI:60240"/>
    </cofactor>
</comment>
<evidence type="ECO:0000256" key="1">
    <source>
        <dbReference type="ARBA" id="ARBA00001936"/>
    </source>
</evidence>
<comment type="similarity">
    <text evidence="4">Belongs to the Nudix hydrolase family. RppH subfamily.</text>
</comment>
<dbReference type="EC" id="3.6.1.-" evidence="4"/>
<evidence type="ECO:0000256" key="3">
    <source>
        <dbReference type="ARBA" id="ARBA00022801"/>
    </source>
</evidence>
<dbReference type="HAMAP" id="MF_00298">
    <property type="entry name" value="Nudix_RppH"/>
    <property type="match status" value="1"/>
</dbReference>
<dbReference type="GO" id="GO:0019693">
    <property type="term" value="P:ribose phosphate metabolic process"/>
    <property type="evidence" value="ECO:0007669"/>
    <property type="project" value="TreeGrafter"/>
</dbReference>
<dbReference type="PRINTS" id="PR00502">
    <property type="entry name" value="NUDIXFAMILY"/>
</dbReference>
<dbReference type="AlphaFoldDB" id="A0A4D7C2Z2"/>
<dbReference type="InterPro" id="IPR020476">
    <property type="entry name" value="Nudix_hydrolase"/>
</dbReference>
<dbReference type="NCBIfam" id="NF001936">
    <property type="entry name" value="PRK00714.1-3"/>
    <property type="match status" value="1"/>
</dbReference>
<evidence type="ECO:0000256" key="4">
    <source>
        <dbReference type="HAMAP-Rule" id="MF_00298"/>
    </source>
</evidence>
<organism evidence="6 7">
    <name type="scientific">Hankyongella ginsenosidimutans</name>
    <dbReference type="NCBI Taxonomy" id="1763828"/>
    <lineage>
        <taxon>Bacteria</taxon>
        <taxon>Pseudomonadati</taxon>
        <taxon>Pseudomonadota</taxon>
        <taxon>Alphaproteobacteria</taxon>
        <taxon>Sphingomonadales</taxon>
        <taxon>Sphingomonadaceae</taxon>
        <taxon>Hankyongella</taxon>
    </lineage>
</organism>
<dbReference type="EMBL" id="CP039704">
    <property type="protein sequence ID" value="QCI79441.1"/>
    <property type="molecule type" value="Genomic_DNA"/>
</dbReference>
<feature type="domain" description="Nudix hydrolase" evidence="5">
    <location>
        <begin position="7"/>
        <end position="149"/>
    </location>
</feature>
<dbReference type="Gene3D" id="3.90.79.10">
    <property type="entry name" value="Nucleoside Triphosphate Pyrophosphohydrolase"/>
    <property type="match status" value="1"/>
</dbReference>
<evidence type="ECO:0000259" key="5">
    <source>
        <dbReference type="PROSITE" id="PS51462"/>
    </source>
</evidence>
<dbReference type="RefSeq" id="WP_222874281.1">
    <property type="nucleotide sequence ID" value="NZ_CP039704.1"/>
</dbReference>